<dbReference type="PANTHER" id="PTHR33744">
    <property type="entry name" value="CARBOHYDRATE DIACID REGULATOR"/>
    <property type="match status" value="1"/>
</dbReference>
<evidence type="ECO:0000259" key="2">
    <source>
        <dbReference type="Pfam" id="PF13556"/>
    </source>
</evidence>
<keyword evidence="4" id="KW-1185">Reference proteome</keyword>
<organism evidence="3 4">
    <name type="scientific">Candidatus Enterococcus moelleringii</name>
    <dbReference type="NCBI Taxonomy" id="2815325"/>
    <lineage>
        <taxon>Bacteria</taxon>
        <taxon>Bacillati</taxon>
        <taxon>Bacillota</taxon>
        <taxon>Bacilli</taxon>
        <taxon>Lactobacillales</taxon>
        <taxon>Enterococcaceae</taxon>
        <taxon>Enterococcus</taxon>
    </lineage>
</organism>
<gene>
    <name evidence="3" type="ORF">JZO70_07075</name>
</gene>
<dbReference type="Pfam" id="PF07905">
    <property type="entry name" value="PucR"/>
    <property type="match status" value="1"/>
</dbReference>
<protein>
    <submittedName>
        <fullName evidence="3">PucR family transcriptional regulator ligand-binding domain-containing protein</fullName>
    </submittedName>
</protein>
<dbReference type="InterPro" id="IPR025736">
    <property type="entry name" value="PucR_C-HTH_dom"/>
</dbReference>
<sequence length="538" mass="62658">MTTLKQILEIQRFSELKVLNEEADLERPLDTVEISETPDVSYYIPSNALLVTTAMAFRDDVDGLCEFVRSLARVSSAGIAIKLGRFLPELDQKVIDTANELSFPIVQIPMNMTLGDISHKLLSYIWKDQTEQIFFSLEIQQKFVNLMIHGASLDTLIKQLSSMIKQSILLVDSFGQIACSSLQFSNYDLLNSEKKTNSLLEKIKDCQQRKAKESFLFELSEDEKTLISVFPIGSDRYFPFMLVIFEAEKLPYPFSQFAIQQSLTVLTLTLYKEQTLKNEKRAERRSLLTYLLNHLAVTEDAEWMEYKKHFPMLNSNYYRVVYIHAVIPMNKQYYSKEIDALIYDYLFDNVEKKYKSLMLFPTEQLNQWVFIVQQKEEVLPILEEVHDYLAKFFGVYTRFGIGDPVNNIDLLHFSYKESKNALDEAAGSNKFVYYNKIQGIKRITENVSDEDLRYFCISILKNLAYPESQLDIDLRCTIMTYLDNQCEITKTAEALFIHRNTVKYRIKKCEELFNMPINDPEFSLQLRVALFLSEPESH</sequence>
<dbReference type="InterPro" id="IPR042070">
    <property type="entry name" value="PucR_C-HTH_sf"/>
</dbReference>
<proteinExistence type="predicted"/>
<dbReference type="Pfam" id="PF13556">
    <property type="entry name" value="HTH_30"/>
    <property type="match status" value="1"/>
</dbReference>
<accession>A0ABS3L8H5</accession>
<dbReference type="InterPro" id="IPR051448">
    <property type="entry name" value="CdaR-like_regulators"/>
</dbReference>
<dbReference type="Proteomes" id="UP000664601">
    <property type="component" value="Unassembled WGS sequence"/>
</dbReference>
<dbReference type="Gene3D" id="1.10.10.2840">
    <property type="entry name" value="PucR C-terminal helix-turn-helix domain"/>
    <property type="match status" value="1"/>
</dbReference>
<evidence type="ECO:0000259" key="1">
    <source>
        <dbReference type="Pfam" id="PF07905"/>
    </source>
</evidence>
<dbReference type="RefSeq" id="WP_207672848.1">
    <property type="nucleotide sequence ID" value="NZ_JAFREM010000012.1"/>
</dbReference>
<comment type="caution">
    <text evidence="3">The sequence shown here is derived from an EMBL/GenBank/DDBJ whole genome shotgun (WGS) entry which is preliminary data.</text>
</comment>
<dbReference type="InterPro" id="IPR012914">
    <property type="entry name" value="PucR_dom"/>
</dbReference>
<name>A0ABS3L8H5_9ENTE</name>
<feature type="domain" description="Purine catabolism PurC-like" evidence="1">
    <location>
        <begin position="6"/>
        <end position="125"/>
    </location>
</feature>
<dbReference type="PANTHER" id="PTHR33744:SF1">
    <property type="entry name" value="DNA-BINDING TRANSCRIPTIONAL ACTIVATOR ADER"/>
    <property type="match status" value="1"/>
</dbReference>
<feature type="domain" description="PucR C-terminal helix-turn-helix" evidence="2">
    <location>
        <begin position="477"/>
        <end position="530"/>
    </location>
</feature>
<reference evidence="3 4" key="1">
    <citation type="submission" date="2021-03" db="EMBL/GenBank/DDBJ databases">
        <title>Enterococcal diversity collection.</title>
        <authorList>
            <person name="Gilmore M.S."/>
            <person name="Schwartzman J."/>
            <person name="Van Tyne D."/>
            <person name="Martin M."/>
            <person name="Earl A.M."/>
            <person name="Manson A.L."/>
            <person name="Straub T."/>
            <person name="Salamzade R."/>
            <person name="Saavedra J."/>
            <person name="Lebreton F."/>
            <person name="Prichula J."/>
            <person name="Schaufler K."/>
            <person name="Gaca A."/>
            <person name="Sgardioli B."/>
            <person name="Wagenaar J."/>
            <person name="Strong T."/>
        </authorList>
    </citation>
    <scope>NUCLEOTIDE SEQUENCE [LARGE SCALE GENOMIC DNA]</scope>
    <source>
        <strain evidence="3 4">669A</strain>
    </source>
</reference>
<evidence type="ECO:0000313" key="3">
    <source>
        <dbReference type="EMBL" id="MBO1305915.1"/>
    </source>
</evidence>
<dbReference type="EMBL" id="JAFREM010000012">
    <property type="protein sequence ID" value="MBO1305915.1"/>
    <property type="molecule type" value="Genomic_DNA"/>
</dbReference>
<evidence type="ECO:0000313" key="4">
    <source>
        <dbReference type="Proteomes" id="UP000664601"/>
    </source>
</evidence>